<evidence type="ECO:0000313" key="2">
    <source>
        <dbReference type="EMBL" id="WXG69674.1"/>
    </source>
</evidence>
<dbReference type="EMBL" id="CP147846">
    <property type="protein sequence ID" value="WXG69674.1"/>
    <property type="molecule type" value="Genomic_DNA"/>
</dbReference>
<feature type="transmembrane region" description="Helical" evidence="1">
    <location>
        <begin position="86"/>
        <end position="112"/>
    </location>
</feature>
<keyword evidence="1" id="KW-1133">Transmembrane helix</keyword>
<keyword evidence="1" id="KW-0472">Membrane</keyword>
<protein>
    <recommendedName>
        <fullName evidence="4">PH domain-containing protein</fullName>
    </recommendedName>
</protein>
<keyword evidence="1" id="KW-0812">Transmembrane</keyword>
<reference evidence="2 3" key="1">
    <citation type="submission" date="2024-03" db="EMBL/GenBank/DDBJ databases">
        <title>Natural products discovery in diverse microorganisms through a two-stage MS feature dereplication strategy.</title>
        <authorList>
            <person name="Zhang R."/>
        </authorList>
    </citation>
    <scope>NUCLEOTIDE SEQUENCE [LARGE SCALE GENOMIC DNA]</scope>
    <source>
        <strain evidence="2 3">18930</strain>
    </source>
</reference>
<evidence type="ECO:0008006" key="4">
    <source>
        <dbReference type="Google" id="ProtNLM"/>
    </source>
</evidence>
<organism evidence="2 3">
    <name type="scientific">Rhodococcus sovatensis</name>
    <dbReference type="NCBI Taxonomy" id="1805840"/>
    <lineage>
        <taxon>Bacteria</taxon>
        <taxon>Bacillati</taxon>
        <taxon>Actinomycetota</taxon>
        <taxon>Actinomycetes</taxon>
        <taxon>Mycobacteriales</taxon>
        <taxon>Nocardiaceae</taxon>
        <taxon>Rhodococcus</taxon>
    </lineage>
</organism>
<keyword evidence="3" id="KW-1185">Reference proteome</keyword>
<proteinExistence type="predicted"/>
<gene>
    <name evidence="2" type="ORF">WDS16_03715</name>
</gene>
<feature type="transmembrane region" description="Helical" evidence="1">
    <location>
        <begin position="39"/>
        <end position="59"/>
    </location>
</feature>
<evidence type="ECO:0000256" key="1">
    <source>
        <dbReference type="SAM" id="Phobius"/>
    </source>
</evidence>
<sequence length="249" mass="28612">MLQSKPRIWLIVRSVLGLAVAAVLVYGSVPLMFESTWRAGGLGLSMAICIVTFTTYAWFNRNSSKIGSAVLSRVRGSTVRYERWGLLWRCVVVASVALMTAFTLWFLVPLWATFYVSLALRSVRNGWVELDADGVRHRGWSFDMRAPWDCIRTVQIENRTVRTRHGFWLVRYQCVVLKPEIVLPEPGHNTARLWRIEKMPLFAVELDCRRFDVHPVVLQEWIAFYLHNPKMRFELGTDAAAERLAAIAL</sequence>
<feature type="transmembrane region" description="Helical" evidence="1">
    <location>
        <begin position="12"/>
        <end position="33"/>
    </location>
</feature>
<name>A0ABZ2PKW6_9NOCA</name>
<dbReference type="RefSeq" id="WP_338890594.1">
    <property type="nucleotide sequence ID" value="NZ_CP147846.1"/>
</dbReference>
<accession>A0ABZ2PKW6</accession>
<evidence type="ECO:0000313" key="3">
    <source>
        <dbReference type="Proteomes" id="UP001432000"/>
    </source>
</evidence>
<dbReference type="Proteomes" id="UP001432000">
    <property type="component" value="Chromosome"/>
</dbReference>